<protein>
    <submittedName>
        <fullName evidence="1">Uncharacterized protein</fullName>
    </submittedName>
</protein>
<reference evidence="1 2" key="1">
    <citation type="submission" date="2020-03" db="EMBL/GenBank/DDBJ databases">
        <title>WGS of actinomycetes isolated from Thailand.</title>
        <authorList>
            <person name="Thawai C."/>
        </authorList>
    </citation>
    <scope>NUCLEOTIDE SEQUENCE [LARGE SCALE GENOMIC DNA]</scope>
    <source>
        <strain evidence="1 2">PRB2-1</strain>
    </source>
</reference>
<evidence type="ECO:0000313" key="1">
    <source>
        <dbReference type="EMBL" id="NJP45679.1"/>
    </source>
</evidence>
<dbReference type="EMBL" id="JAATEJ010000016">
    <property type="protein sequence ID" value="NJP45679.1"/>
    <property type="molecule type" value="Genomic_DNA"/>
</dbReference>
<keyword evidence="2" id="KW-1185">Reference proteome</keyword>
<dbReference type="Proteomes" id="UP000734511">
    <property type="component" value="Unassembled WGS sequence"/>
</dbReference>
<organism evidence="1 2">
    <name type="scientific">Actinacidiphila epipremni</name>
    <dbReference type="NCBI Taxonomy" id="2053013"/>
    <lineage>
        <taxon>Bacteria</taxon>
        <taxon>Bacillati</taxon>
        <taxon>Actinomycetota</taxon>
        <taxon>Actinomycetes</taxon>
        <taxon>Kitasatosporales</taxon>
        <taxon>Streptomycetaceae</taxon>
        <taxon>Actinacidiphila</taxon>
    </lineage>
</organism>
<proteinExistence type="predicted"/>
<dbReference type="RefSeq" id="WP_167984534.1">
    <property type="nucleotide sequence ID" value="NZ_JAATEJ010000016.1"/>
</dbReference>
<comment type="caution">
    <text evidence="1">The sequence shown here is derived from an EMBL/GenBank/DDBJ whole genome shotgun (WGS) entry which is preliminary data.</text>
</comment>
<accession>A0ABX0ZP46</accession>
<evidence type="ECO:0000313" key="2">
    <source>
        <dbReference type="Proteomes" id="UP000734511"/>
    </source>
</evidence>
<sequence>MAESRVVGRLVRDVERFARGHGGAEACVEYVGARGSRIVLVGADGAWGDLFAPTHAAAEAAVEGAGVTRREGFDGEMAGRVVTGPYEWKRMAGIQIGGGTRP</sequence>
<name>A0ABX0ZP46_9ACTN</name>
<gene>
    <name evidence="1" type="ORF">HCN08_20060</name>
</gene>